<dbReference type="SMART" id="SM00595">
    <property type="entry name" value="MADF"/>
    <property type="match status" value="1"/>
</dbReference>
<evidence type="ECO:0000259" key="2">
    <source>
        <dbReference type="PROSITE" id="PS51029"/>
    </source>
</evidence>
<dbReference type="Proteomes" id="UP000830375">
    <property type="component" value="Unassembled WGS sequence"/>
</dbReference>
<reference evidence="3 4" key="1">
    <citation type="submission" date="2022-01" db="EMBL/GenBank/DDBJ databases">
        <title>A high-quality chromosome-level genome assembly of rohu carp, Labeo rohita.</title>
        <authorList>
            <person name="Arick M.A. II"/>
            <person name="Hsu C.-Y."/>
            <person name="Magbanua Z."/>
            <person name="Pechanova O."/>
            <person name="Grover C."/>
            <person name="Miller E."/>
            <person name="Thrash A."/>
            <person name="Ezzel L."/>
            <person name="Alam S."/>
            <person name="Benzie J."/>
            <person name="Hamilton M."/>
            <person name="Karsi A."/>
            <person name="Lawrence M.L."/>
            <person name="Peterson D.G."/>
        </authorList>
    </citation>
    <scope>NUCLEOTIDE SEQUENCE [LARGE SCALE GENOMIC DNA]</scope>
    <source>
        <strain evidence="4">BAU-BD-2019</strain>
        <tissue evidence="3">Blood</tissue>
    </source>
</reference>
<name>A0ABQ8LE11_LABRO</name>
<dbReference type="InterPro" id="IPR039353">
    <property type="entry name" value="TF_Adf1"/>
</dbReference>
<evidence type="ECO:0000256" key="1">
    <source>
        <dbReference type="SAM" id="MobiDB-lite"/>
    </source>
</evidence>
<feature type="domain" description="MADF" evidence="2">
    <location>
        <begin position="15"/>
        <end position="104"/>
    </location>
</feature>
<protein>
    <submittedName>
        <fullName evidence="3">Pheromone-processing carboxypeptidase KEX1</fullName>
    </submittedName>
</protein>
<keyword evidence="3" id="KW-0645">Protease</keyword>
<keyword evidence="4" id="KW-1185">Reference proteome</keyword>
<evidence type="ECO:0000313" key="3">
    <source>
        <dbReference type="EMBL" id="KAI2647908.1"/>
    </source>
</evidence>
<dbReference type="PROSITE" id="PS51029">
    <property type="entry name" value="MADF"/>
    <property type="match status" value="1"/>
</dbReference>
<evidence type="ECO:0000313" key="4">
    <source>
        <dbReference type="Proteomes" id="UP000830375"/>
    </source>
</evidence>
<proteinExistence type="predicted"/>
<dbReference type="InterPro" id="IPR006578">
    <property type="entry name" value="MADF-dom"/>
</dbReference>
<accession>A0ABQ8LE11</accession>
<sequence length="206" mass="23561">MAAPQRIWTVEKEDKLAELWQEQRVLYDISSSIYHDRVVRDDILQRVAQELHLSVNDVQTRMAMLRTQFGKLIKEKASGSGYKQPTARQKWILQHLQFLKPFVMQRSNQSSLETTPCVQGGACSDMENDTDPSLSLEQSSCDTPCEEKLPASGKPSRSVKYKFQKNDNIEQQKIAILNKVADRIANKEEKGEYSFGKQIGEELIIL</sequence>
<dbReference type="PANTHER" id="PTHR12243:SF67">
    <property type="entry name" value="COREPRESSOR OF PANGOLIN, ISOFORM A-RELATED"/>
    <property type="match status" value="1"/>
</dbReference>
<dbReference type="EMBL" id="JACTAM010000079">
    <property type="protein sequence ID" value="KAI2647908.1"/>
    <property type="molecule type" value="Genomic_DNA"/>
</dbReference>
<gene>
    <name evidence="3" type="ORF">H4Q32_026282</name>
</gene>
<organism evidence="3 4">
    <name type="scientific">Labeo rohita</name>
    <name type="common">Indian major carp</name>
    <name type="synonym">Cyprinus rohita</name>
    <dbReference type="NCBI Taxonomy" id="84645"/>
    <lineage>
        <taxon>Eukaryota</taxon>
        <taxon>Metazoa</taxon>
        <taxon>Chordata</taxon>
        <taxon>Craniata</taxon>
        <taxon>Vertebrata</taxon>
        <taxon>Euteleostomi</taxon>
        <taxon>Actinopterygii</taxon>
        <taxon>Neopterygii</taxon>
        <taxon>Teleostei</taxon>
        <taxon>Ostariophysi</taxon>
        <taxon>Cypriniformes</taxon>
        <taxon>Cyprinidae</taxon>
        <taxon>Labeoninae</taxon>
        <taxon>Labeonini</taxon>
        <taxon>Labeo</taxon>
    </lineage>
</organism>
<feature type="compositionally biased region" description="Polar residues" evidence="1">
    <location>
        <begin position="131"/>
        <end position="142"/>
    </location>
</feature>
<dbReference type="PANTHER" id="PTHR12243">
    <property type="entry name" value="MADF DOMAIN TRANSCRIPTION FACTOR"/>
    <property type="match status" value="1"/>
</dbReference>
<keyword evidence="3" id="KW-0121">Carboxypeptidase</keyword>
<feature type="region of interest" description="Disordered" evidence="1">
    <location>
        <begin position="125"/>
        <end position="157"/>
    </location>
</feature>
<keyword evidence="3" id="KW-0378">Hydrolase</keyword>
<comment type="caution">
    <text evidence="3">The sequence shown here is derived from an EMBL/GenBank/DDBJ whole genome shotgun (WGS) entry which is preliminary data.</text>
</comment>
<dbReference type="Pfam" id="PF10545">
    <property type="entry name" value="MADF_DNA_bdg"/>
    <property type="match status" value="1"/>
</dbReference>
<dbReference type="GO" id="GO:0004180">
    <property type="term" value="F:carboxypeptidase activity"/>
    <property type="evidence" value="ECO:0007669"/>
    <property type="project" value="UniProtKB-KW"/>
</dbReference>